<dbReference type="PROSITE" id="PS50158">
    <property type="entry name" value="ZF_CCHC"/>
    <property type="match status" value="1"/>
</dbReference>
<dbReference type="GO" id="GO:0006508">
    <property type="term" value="P:proteolysis"/>
    <property type="evidence" value="ECO:0007669"/>
    <property type="project" value="UniProtKB-KW"/>
</dbReference>
<dbReference type="InterPro" id="IPR036875">
    <property type="entry name" value="Znf_CCHC_sf"/>
</dbReference>
<dbReference type="InterPro" id="IPR001878">
    <property type="entry name" value="Znf_CCHC"/>
</dbReference>
<dbReference type="GO" id="GO:0004190">
    <property type="term" value="F:aspartic-type endopeptidase activity"/>
    <property type="evidence" value="ECO:0007669"/>
    <property type="project" value="UniProtKB-KW"/>
</dbReference>
<dbReference type="InterPro" id="IPR041577">
    <property type="entry name" value="RT_RNaseH_2"/>
</dbReference>
<keyword evidence="2" id="KW-0064">Aspartyl protease</keyword>
<dbReference type="Pfam" id="PF17919">
    <property type="entry name" value="RT_RNaseH_2"/>
    <property type="match status" value="1"/>
</dbReference>
<accession>A0A2B4R868</accession>
<organism evidence="7 8">
    <name type="scientific">Stylophora pistillata</name>
    <name type="common">Smooth cauliflower coral</name>
    <dbReference type="NCBI Taxonomy" id="50429"/>
    <lineage>
        <taxon>Eukaryota</taxon>
        <taxon>Metazoa</taxon>
        <taxon>Cnidaria</taxon>
        <taxon>Anthozoa</taxon>
        <taxon>Hexacorallia</taxon>
        <taxon>Scleractinia</taxon>
        <taxon>Astrocoeniina</taxon>
        <taxon>Pocilloporidae</taxon>
        <taxon>Stylophora</taxon>
    </lineage>
</organism>
<evidence type="ECO:0000256" key="5">
    <source>
        <dbReference type="SAM" id="MobiDB-lite"/>
    </source>
</evidence>
<feature type="compositionally biased region" description="Basic and acidic residues" evidence="5">
    <location>
        <begin position="50"/>
        <end position="66"/>
    </location>
</feature>
<keyword evidence="1" id="KW-0645">Protease</keyword>
<dbReference type="InterPro" id="IPR043502">
    <property type="entry name" value="DNA/RNA_pol_sf"/>
</dbReference>
<dbReference type="InterPro" id="IPR050951">
    <property type="entry name" value="Retrovirus_Pol_polyprotein"/>
</dbReference>
<evidence type="ECO:0000256" key="4">
    <source>
        <dbReference type="PROSITE-ProRule" id="PRU00047"/>
    </source>
</evidence>
<keyword evidence="3" id="KW-0238">DNA-binding</keyword>
<sequence length="320" mass="35753">MQVHRTWRKLLEKGHELTLAETQKIGRSLELSQTQAKQIARDAGASVNAIKDDNKPERNGRRDQKSRNCYRCGQSGHFARDNHCPVRSKTCTNCHMTGHFALVCRTKNKQERKEKNKRKQGGQGKVNSVEDVEDDEDAFTVGFEPLDTLGKFAIEASVNLSGKDTTAEFIVICNEGRPIIGRKTAMELDVLRLGPQVNAYKRLIFSIASAPEIYQHAIQEALYGCQGVRNISDDIILYAKDDQQHDESAKFIPNLSTVAESLQQLRREGVRFKWGEKQQEEFKALKETLTSAETLAYYDKDAKTGGIADASPVGLGGVLV</sequence>
<keyword evidence="4" id="KW-0862">Zinc</keyword>
<name>A0A2B4R868_STYPI</name>
<reference evidence="8" key="1">
    <citation type="journal article" date="2017" name="bioRxiv">
        <title>Comparative analysis of the genomes of Stylophora pistillata and Acropora digitifera provides evidence for extensive differences between species of corals.</title>
        <authorList>
            <person name="Voolstra C.R."/>
            <person name="Li Y."/>
            <person name="Liew Y.J."/>
            <person name="Baumgarten S."/>
            <person name="Zoccola D."/>
            <person name="Flot J.-F."/>
            <person name="Tambutte S."/>
            <person name="Allemand D."/>
            <person name="Aranda M."/>
        </authorList>
    </citation>
    <scope>NUCLEOTIDE SEQUENCE [LARGE SCALE GENOMIC DNA]</scope>
</reference>
<dbReference type="SUPFAM" id="SSF56672">
    <property type="entry name" value="DNA/RNA polymerases"/>
    <property type="match status" value="1"/>
</dbReference>
<keyword evidence="4" id="KW-0479">Metal-binding</keyword>
<evidence type="ECO:0000313" key="7">
    <source>
        <dbReference type="EMBL" id="PFX13029.1"/>
    </source>
</evidence>
<dbReference type="Gene3D" id="4.10.60.10">
    <property type="entry name" value="Zinc finger, CCHC-type"/>
    <property type="match status" value="1"/>
</dbReference>
<dbReference type="AlphaFoldDB" id="A0A2B4R868"/>
<dbReference type="Pfam" id="PF00098">
    <property type="entry name" value="zf-CCHC"/>
    <property type="match status" value="1"/>
</dbReference>
<dbReference type="SMART" id="SM00343">
    <property type="entry name" value="ZnF_C2HC"/>
    <property type="match status" value="2"/>
</dbReference>
<gene>
    <name evidence="7" type="ORF">AWC38_SpisGene22931</name>
</gene>
<dbReference type="PANTHER" id="PTHR37984:SF11">
    <property type="entry name" value="INTEGRASE CATALYTIC DOMAIN-CONTAINING PROTEIN"/>
    <property type="match status" value="1"/>
</dbReference>
<feature type="region of interest" description="Disordered" evidence="5">
    <location>
        <begin position="40"/>
        <end position="67"/>
    </location>
</feature>
<keyword evidence="4" id="KW-0863">Zinc-finger</keyword>
<dbReference type="Gene3D" id="3.30.70.270">
    <property type="match status" value="1"/>
</dbReference>
<dbReference type="GO" id="GO:0003677">
    <property type="term" value="F:DNA binding"/>
    <property type="evidence" value="ECO:0007669"/>
    <property type="project" value="UniProtKB-KW"/>
</dbReference>
<protein>
    <recommendedName>
        <fullName evidence="6">CCHC-type domain-containing protein</fullName>
    </recommendedName>
</protein>
<evidence type="ECO:0000313" key="8">
    <source>
        <dbReference type="Proteomes" id="UP000225706"/>
    </source>
</evidence>
<dbReference type="InterPro" id="IPR043128">
    <property type="entry name" value="Rev_trsase/Diguanyl_cyclase"/>
</dbReference>
<keyword evidence="2" id="KW-0378">Hydrolase</keyword>
<dbReference type="Proteomes" id="UP000225706">
    <property type="component" value="Unassembled WGS sequence"/>
</dbReference>
<evidence type="ECO:0000259" key="6">
    <source>
        <dbReference type="PROSITE" id="PS50158"/>
    </source>
</evidence>
<dbReference type="SUPFAM" id="SSF57756">
    <property type="entry name" value="Retrovirus zinc finger-like domains"/>
    <property type="match status" value="1"/>
</dbReference>
<dbReference type="EMBL" id="LSMT01001095">
    <property type="protein sequence ID" value="PFX13029.1"/>
    <property type="molecule type" value="Genomic_DNA"/>
</dbReference>
<keyword evidence="8" id="KW-1185">Reference proteome</keyword>
<dbReference type="PANTHER" id="PTHR37984">
    <property type="entry name" value="PROTEIN CBG26694"/>
    <property type="match status" value="1"/>
</dbReference>
<comment type="caution">
    <text evidence="7">The sequence shown here is derived from an EMBL/GenBank/DDBJ whole genome shotgun (WGS) entry which is preliminary data.</text>
</comment>
<proteinExistence type="predicted"/>
<dbReference type="GO" id="GO:0008270">
    <property type="term" value="F:zinc ion binding"/>
    <property type="evidence" value="ECO:0007669"/>
    <property type="project" value="UniProtKB-KW"/>
</dbReference>
<evidence type="ECO:0000256" key="3">
    <source>
        <dbReference type="ARBA" id="ARBA00023125"/>
    </source>
</evidence>
<feature type="region of interest" description="Disordered" evidence="5">
    <location>
        <begin position="108"/>
        <end position="128"/>
    </location>
</feature>
<evidence type="ECO:0000256" key="1">
    <source>
        <dbReference type="ARBA" id="ARBA00022670"/>
    </source>
</evidence>
<feature type="domain" description="CCHC-type" evidence="6">
    <location>
        <begin position="69"/>
        <end position="81"/>
    </location>
</feature>
<evidence type="ECO:0000256" key="2">
    <source>
        <dbReference type="ARBA" id="ARBA00022750"/>
    </source>
</evidence>